<name>A0AAJ5P787_STREE</name>
<gene>
    <name evidence="1" type="ORF">SAMEA2783718_02116</name>
</gene>
<reference evidence="1 2" key="1">
    <citation type="submission" date="2019-04" db="EMBL/GenBank/DDBJ databases">
        <authorList>
            <consortium name="Pathogen Informatics"/>
        </authorList>
    </citation>
    <scope>NUCLEOTIDE SEQUENCE [LARGE SCALE GENOMIC DNA]</scope>
    <source>
        <strain evidence="1 2">GPSC54</strain>
    </source>
</reference>
<organism evidence="1 2">
    <name type="scientific">Streptococcus pneumoniae</name>
    <dbReference type="NCBI Taxonomy" id="1313"/>
    <lineage>
        <taxon>Bacteria</taxon>
        <taxon>Bacillati</taxon>
        <taxon>Bacillota</taxon>
        <taxon>Bacilli</taxon>
        <taxon>Lactobacillales</taxon>
        <taxon>Streptococcaceae</taxon>
        <taxon>Streptococcus</taxon>
    </lineage>
</organism>
<evidence type="ECO:0000313" key="1">
    <source>
        <dbReference type="EMBL" id="VNB69728.1"/>
    </source>
</evidence>
<comment type="caution">
    <text evidence="1">The sequence shown here is derived from an EMBL/GenBank/DDBJ whole genome shotgun (WGS) entry which is preliminary data.</text>
</comment>
<protein>
    <submittedName>
        <fullName evidence="1">Uncharacterized protein</fullName>
    </submittedName>
</protein>
<accession>A0AAJ5P787</accession>
<dbReference type="Proteomes" id="UP000310822">
    <property type="component" value="Unassembled WGS sequence"/>
</dbReference>
<dbReference type="AlphaFoldDB" id="A0AAJ5P787"/>
<sequence>MSKNFSKENNIGVLIWARSTPKQNVFQEMINLVEKNYKKNIIFFVDDLCPQQVYNRSRETQNFYNEKYRSYFKSKNVKFYFSSQLVSLEKIDNHYLQEMIDDMTIKEYVTILPYKKHENGEFELSEVIHTIFQELLLKEALSMVSTILLGKFSQNLVIFHKKITGQNIETIIIERMNH</sequence>
<proteinExistence type="predicted"/>
<dbReference type="RefSeq" id="WP_137996152.1">
    <property type="nucleotide sequence ID" value="NZ_JAQGDL010000007.1"/>
</dbReference>
<dbReference type="EMBL" id="CAASIK010000019">
    <property type="protein sequence ID" value="VNB69728.1"/>
    <property type="molecule type" value="Genomic_DNA"/>
</dbReference>
<evidence type="ECO:0000313" key="2">
    <source>
        <dbReference type="Proteomes" id="UP000310822"/>
    </source>
</evidence>